<dbReference type="EMBL" id="JABWCS010000207">
    <property type="protein sequence ID" value="NUU61190.1"/>
    <property type="molecule type" value="Genomic_DNA"/>
</dbReference>
<comment type="similarity">
    <text evidence="1">Belongs to the peptidase C40 family.</text>
</comment>
<sequence>MIKSHKQLTSTLWVSAALALTLGVVSPQQASAQSESLHSSMVVASAGQSAKIESSVRLRTAPSVNSNVLKYLQKGEIVSILEVTNSYFYKVQSASGDVGYVSSGSQYISLTSAGSKPAKPAPTPTPTPAPVVPNPSNAVERVISAGMGYLGTPYEFGSSRNNTNTFDCSDFIRQIFMDAGVVKLPADSRQQGDWVKQNSTVVKDISGLKRGDLMFFMSYRGNSASAYAGVNKSTERITHVAIYLGDNKVLHTYSVASGGVRVDNLSASWMNRFLYGGSVIR</sequence>
<dbReference type="SMART" id="SM00287">
    <property type="entry name" value="SH3b"/>
    <property type="match status" value="1"/>
</dbReference>
<protein>
    <submittedName>
        <fullName evidence="9">C40 family peptidase</fullName>
    </submittedName>
</protein>
<dbReference type="InterPro" id="IPR000064">
    <property type="entry name" value="NLP_P60_dom"/>
</dbReference>
<keyword evidence="3" id="KW-0378">Hydrolase</keyword>
<keyword evidence="6" id="KW-0732">Signal</keyword>
<name>A0A850EN38_9BACL</name>
<evidence type="ECO:0000259" key="7">
    <source>
        <dbReference type="PROSITE" id="PS51781"/>
    </source>
</evidence>
<keyword evidence="4" id="KW-0788">Thiol protease</keyword>
<dbReference type="SUPFAM" id="SSF54001">
    <property type="entry name" value="Cysteine proteinases"/>
    <property type="match status" value="1"/>
</dbReference>
<dbReference type="Pfam" id="PF00877">
    <property type="entry name" value="NLPC_P60"/>
    <property type="match status" value="1"/>
</dbReference>
<feature type="domain" description="SH3b" evidence="7">
    <location>
        <begin position="45"/>
        <end position="112"/>
    </location>
</feature>
<dbReference type="InterPro" id="IPR003646">
    <property type="entry name" value="SH3-like_bac-type"/>
</dbReference>
<evidence type="ECO:0000256" key="5">
    <source>
        <dbReference type="SAM" id="MobiDB-lite"/>
    </source>
</evidence>
<accession>A0A850EN38</accession>
<dbReference type="Pfam" id="PF08239">
    <property type="entry name" value="SH3_3"/>
    <property type="match status" value="1"/>
</dbReference>
<dbReference type="RefSeq" id="WP_175371736.1">
    <property type="nucleotide sequence ID" value="NZ_JABWCS010000207.1"/>
</dbReference>
<feature type="signal peptide" evidence="6">
    <location>
        <begin position="1"/>
        <end position="32"/>
    </location>
</feature>
<dbReference type="PANTHER" id="PTHR47053:SF1">
    <property type="entry name" value="MUREIN DD-ENDOPEPTIDASE MEPH-RELATED"/>
    <property type="match status" value="1"/>
</dbReference>
<gene>
    <name evidence="9" type="ORF">HPT30_12605</name>
</gene>
<evidence type="ECO:0000256" key="4">
    <source>
        <dbReference type="ARBA" id="ARBA00022807"/>
    </source>
</evidence>
<evidence type="ECO:0000256" key="2">
    <source>
        <dbReference type="ARBA" id="ARBA00022670"/>
    </source>
</evidence>
<dbReference type="PANTHER" id="PTHR47053">
    <property type="entry name" value="MUREIN DD-ENDOPEPTIDASE MEPH-RELATED"/>
    <property type="match status" value="1"/>
</dbReference>
<reference evidence="9" key="1">
    <citation type="submission" date="2020-06" db="EMBL/GenBank/DDBJ databases">
        <title>Paenibacillus sp. nov., isolated from soil.</title>
        <authorList>
            <person name="Seo Y.L."/>
        </authorList>
    </citation>
    <scope>NUCLEOTIDE SEQUENCE [LARGE SCALE GENOMIC DNA]</scope>
    <source>
        <strain evidence="9">JW14</strain>
    </source>
</reference>
<feature type="compositionally biased region" description="Pro residues" evidence="5">
    <location>
        <begin position="119"/>
        <end position="133"/>
    </location>
</feature>
<comment type="caution">
    <text evidence="9">The sequence shown here is derived from an EMBL/GenBank/DDBJ whole genome shotgun (WGS) entry which is preliminary data.</text>
</comment>
<dbReference type="PROSITE" id="PS51935">
    <property type="entry name" value="NLPC_P60"/>
    <property type="match status" value="1"/>
</dbReference>
<keyword evidence="2" id="KW-0645">Protease</keyword>
<dbReference type="Gene3D" id="2.30.30.40">
    <property type="entry name" value="SH3 Domains"/>
    <property type="match status" value="1"/>
</dbReference>
<feature type="region of interest" description="Disordered" evidence="5">
    <location>
        <begin position="112"/>
        <end position="134"/>
    </location>
</feature>
<evidence type="ECO:0000259" key="8">
    <source>
        <dbReference type="PROSITE" id="PS51935"/>
    </source>
</evidence>
<evidence type="ECO:0000313" key="10">
    <source>
        <dbReference type="Proteomes" id="UP000564806"/>
    </source>
</evidence>
<dbReference type="Proteomes" id="UP000564806">
    <property type="component" value="Unassembled WGS sequence"/>
</dbReference>
<dbReference type="Gene3D" id="3.90.1720.10">
    <property type="entry name" value="endopeptidase domain like (from Nostoc punctiforme)"/>
    <property type="match status" value="1"/>
</dbReference>
<evidence type="ECO:0000256" key="6">
    <source>
        <dbReference type="SAM" id="SignalP"/>
    </source>
</evidence>
<proteinExistence type="inferred from homology"/>
<keyword evidence="10" id="KW-1185">Reference proteome</keyword>
<evidence type="ECO:0000313" key="9">
    <source>
        <dbReference type="EMBL" id="NUU61190.1"/>
    </source>
</evidence>
<dbReference type="InterPro" id="IPR051202">
    <property type="entry name" value="Peptidase_C40"/>
</dbReference>
<dbReference type="InterPro" id="IPR038765">
    <property type="entry name" value="Papain-like_cys_pep_sf"/>
</dbReference>
<dbReference type="GO" id="GO:0008234">
    <property type="term" value="F:cysteine-type peptidase activity"/>
    <property type="evidence" value="ECO:0007669"/>
    <property type="project" value="UniProtKB-KW"/>
</dbReference>
<feature type="chain" id="PRO_5033064434" evidence="6">
    <location>
        <begin position="33"/>
        <end position="281"/>
    </location>
</feature>
<dbReference type="GO" id="GO:0006508">
    <property type="term" value="P:proteolysis"/>
    <property type="evidence" value="ECO:0007669"/>
    <property type="project" value="UniProtKB-KW"/>
</dbReference>
<evidence type="ECO:0000256" key="3">
    <source>
        <dbReference type="ARBA" id="ARBA00022801"/>
    </source>
</evidence>
<dbReference type="PROSITE" id="PS51781">
    <property type="entry name" value="SH3B"/>
    <property type="match status" value="1"/>
</dbReference>
<organism evidence="9 10">
    <name type="scientific">Paenibacillus agri</name>
    <dbReference type="NCBI Taxonomy" id="2744309"/>
    <lineage>
        <taxon>Bacteria</taxon>
        <taxon>Bacillati</taxon>
        <taxon>Bacillota</taxon>
        <taxon>Bacilli</taxon>
        <taxon>Bacillales</taxon>
        <taxon>Paenibacillaceae</taxon>
        <taxon>Paenibacillus</taxon>
    </lineage>
</organism>
<feature type="domain" description="NlpC/P60" evidence="8">
    <location>
        <begin position="136"/>
        <end position="280"/>
    </location>
</feature>
<dbReference type="AlphaFoldDB" id="A0A850EN38"/>
<evidence type="ECO:0000256" key="1">
    <source>
        <dbReference type="ARBA" id="ARBA00007074"/>
    </source>
</evidence>